<organism evidence="2 3">
    <name type="scientific">Leeia speluncae</name>
    <dbReference type="NCBI Taxonomy" id="2884804"/>
    <lineage>
        <taxon>Bacteria</taxon>
        <taxon>Pseudomonadati</taxon>
        <taxon>Pseudomonadota</taxon>
        <taxon>Betaproteobacteria</taxon>
        <taxon>Neisseriales</taxon>
        <taxon>Leeiaceae</taxon>
        <taxon>Leeia</taxon>
    </lineage>
</organism>
<dbReference type="InterPro" id="IPR006311">
    <property type="entry name" value="TAT_signal"/>
</dbReference>
<keyword evidence="3" id="KW-1185">Reference proteome</keyword>
<name>A0ABS8D2U6_9NEIS</name>
<evidence type="ECO:0000313" key="2">
    <source>
        <dbReference type="EMBL" id="MCB6182487.1"/>
    </source>
</evidence>
<accession>A0ABS8D2U6</accession>
<feature type="chain" id="PRO_5046740281" evidence="1">
    <location>
        <begin position="29"/>
        <end position="385"/>
    </location>
</feature>
<evidence type="ECO:0000313" key="3">
    <source>
        <dbReference type="Proteomes" id="UP001165395"/>
    </source>
</evidence>
<comment type="caution">
    <text evidence="2">The sequence shown here is derived from an EMBL/GenBank/DDBJ whole genome shotgun (WGS) entry which is preliminary data.</text>
</comment>
<proteinExistence type="predicted"/>
<dbReference type="RefSeq" id="WP_227178247.1">
    <property type="nucleotide sequence ID" value="NZ_JAJBZT010000001.1"/>
</dbReference>
<sequence length="385" mass="42153">MDRRHFLQLSSALAISAGSMGLPAFAKAAPKKSLFLLIELKGGNDGLNTLVPYKDPLYFSARPTISLSADTLLPVSDSLALHHSLSALLPQWDTKQLALLQGVGYPAPNFSHFRSIDIWDTASNSNQYLQEGWLSRFVQTNGKQFNQIADGLIFGTDTLGPFAGKSNALVISKNLKLETLDEQPTMIQPASSSKNDALAHLNAVSAELNQAKYGLRKQDVATNFPNSTFGNDLKLLASYLAGGSEINIARVSLSGFDTHTNQLSRQKRLLQEFAEGITAFSEEMKQQNRWDDTLILTYAEFGRRVKENQSGGTDHGTANVHFALGGRVKGGFYGNTPSLAQLDNGNLVANIDFRQIYATVLSQWWQTSPTKVLGKPFENIPFILS</sequence>
<feature type="signal peptide" evidence="1">
    <location>
        <begin position="1"/>
        <end position="28"/>
    </location>
</feature>
<dbReference type="EMBL" id="JAJBZT010000001">
    <property type="protein sequence ID" value="MCB6182487.1"/>
    <property type="molecule type" value="Genomic_DNA"/>
</dbReference>
<keyword evidence="1" id="KW-0732">Signal</keyword>
<evidence type="ECO:0000256" key="1">
    <source>
        <dbReference type="SAM" id="SignalP"/>
    </source>
</evidence>
<gene>
    <name evidence="2" type="ORF">LIN78_02850</name>
</gene>
<dbReference type="Proteomes" id="UP001165395">
    <property type="component" value="Unassembled WGS sequence"/>
</dbReference>
<dbReference type="PROSITE" id="PS51318">
    <property type="entry name" value="TAT"/>
    <property type="match status" value="1"/>
</dbReference>
<dbReference type="InterPro" id="IPR010869">
    <property type="entry name" value="DUF1501"/>
</dbReference>
<dbReference type="PANTHER" id="PTHR43737:SF1">
    <property type="entry name" value="DUF1501 DOMAIN-CONTAINING PROTEIN"/>
    <property type="match status" value="1"/>
</dbReference>
<dbReference type="Pfam" id="PF07394">
    <property type="entry name" value="DUF1501"/>
    <property type="match status" value="1"/>
</dbReference>
<reference evidence="2" key="1">
    <citation type="submission" date="2021-10" db="EMBL/GenBank/DDBJ databases">
        <title>The complete genome sequence of Leeia sp. TBRC 13508.</title>
        <authorList>
            <person name="Charoenyingcharoen P."/>
            <person name="Yukphan P."/>
        </authorList>
    </citation>
    <scope>NUCLEOTIDE SEQUENCE</scope>
    <source>
        <strain evidence="2">TBRC 13508</strain>
    </source>
</reference>
<protein>
    <submittedName>
        <fullName evidence="2">DUF1501 domain-containing protein</fullName>
    </submittedName>
</protein>
<dbReference type="PANTHER" id="PTHR43737">
    <property type="entry name" value="BLL7424 PROTEIN"/>
    <property type="match status" value="1"/>
</dbReference>